<dbReference type="InterPro" id="IPR024294">
    <property type="entry name" value="DUF3810"/>
</dbReference>
<evidence type="ECO:0000313" key="3">
    <source>
        <dbReference type="Proteomes" id="UP001623591"/>
    </source>
</evidence>
<keyword evidence="1" id="KW-0812">Transmembrane</keyword>
<dbReference type="Proteomes" id="UP001623591">
    <property type="component" value="Unassembled WGS sequence"/>
</dbReference>
<sequence>MIKKPKLKMTIILLVPIIMLLNIITAKFPGLVEKYYSNTINKVIRQGLSYITSPFPSSFAEILLPLLIIILILFIFLILINVRKAGFFNRAVNLAVYVSILYILFMLLWGFNYNRYSFDKIAGLKVENSSEKELYNLCEDLINRANNLRAKVIEDSNGVMTFRGGFNNVFKREQMGFDAASKIYPELGGSYGPPKRILLSEPMSYTGITGIYIPYTGEANVNINETDFMLPCTAAHEMAHQRGFAREDEANYIAYVVCSMHPDVDFQYSGTMLALIYSMNALADTNYNDFKELRSKYSTGVLRDLNNDSKHWEKYKGNTEKITNKVNNTYLKSNGQQDGIASYGRMVDLLLAEYRSKKLVYQQ</sequence>
<keyword evidence="1" id="KW-0472">Membrane</keyword>
<proteinExistence type="predicted"/>
<dbReference type="Pfam" id="PF12725">
    <property type="entry name" value="DUF3810"/>
    <property type="match status" value="1"/>
</dbReference>
<evidence type="ECO:0000256" key="1">
    <source>
        <dbReference type="SAM" id="Phobius"/>
    </source>
</evidence>
<dbReference type="RefSeq" id="WP_406770604.1">
    <property type="nucleotide sequence ID" value="NZ_JBJHZZ010000013.1"/>
</dbReference>
<feature type="transmembrane region" description="Helical" evidence="1">
    <location>
        <begin position="94"/>
        <end position="111"/>
    </location>
</feature>
<accession>A0ABW8T795</accession>
<protein>
    <submittedName>
        <fullName evidence="2">DUF3810 domain-containing protein</fullName>
    </submittedName>
</protein>
<comment type="caution">
    <text evidence="2">The sequence shown here is derived from an EMBL/GenBank/DDBJ whole genome shotgun (WGS) entry which is preliminary data.</text>
</comment>
<gene>
    <name evidence="2" type="ORF">ACJDUG_14540</name>
</gene>
<name>A0ABW8T795_9CLOT</name>
<feature type="transmembrane region" description="Helical" evidence="1">
    <location>
        <begin position="62"/>
        <end position="82"/>
    </location>
</feature>
<reference evidence="2 3" key="1">
    <citation type="submission" date="2024-11" db="EMBL/GenBank/DDBJ databases">
        <authorList>
            <person name="Heng Y.C."/>
            <person name="Lim A.C.H."/>
            <person name="Lee J.K.Y."/>
            <person name="Kittelmann S."/>
        </authorList>
    </citation>
    <scope>NUCLEOTIDE SEQUENCE [LARGE SCALE GENOMIC DNA]</scope>
    <source>
        <strain evidence="2 3">WILCCON 0185</strain>
    </source>
</reference>
<keyword evidence="3" id="KW-1185">Reference proteome</keyword>
<dbReference type="EMBL" id="JBJHZZ010000013">
    <property type="protein sequence ID" value="MFL0248176.1"/>
    <property type="molecule type" value="Genomic_DNA"/>
</dbReference>
<organism evidence="2 3">
    <name type="scientific">Candidatus Clostridium stratigraminis</name>
    <dbReference type="NCBI Taxonomy" id="3381661"/>
    <lineage>
        <taxon>Bacteria</taxon>
        <taxon>Bacillati</taxon>
        <taxon>Bacillota</taxon>
        <taxon>Clostridia</taxon>
        <taxon>Eubacteriales</taxon>
        <taxon>Clostridiaceae</taxon>
        <taxon>Clostridium</taxon>
    </lineage>
</organism>
<evidence type="ECO:0000313" key="2">
    <source>
        <dbReference type="EMBL" id="MFL0248176.1"/>
    </source>
</evidence>
<keyword evidence="1" id="KW-1133">Transmembrane helix</keyword>